<evidence type="ECO:0000313" key="2">
    <source>
        <dbReference type="EMBL" id="KAJ0207493.1"/>
    </source>
</evidence>
<keyword evidence="3" id="KW-1185">Reference proteome</keyword>
<name>A0A9R1VK45_LACSA</name>
<protein>
    <submittedName>
        <fullName evidence="2">Uncharacterized protein</fullName>
    </submittedName>
</protein>
<dbReference type="EMBL" id="NBSK02000005">
    <property type="protein sequence ID" value="KAJ0207493.1"/>
    <property type="molecule type" value="Genomic_DNA"/>
</dbReference>
<proteinExistence type="predicted"/>
<comment type="caution">
    <text evidence="2">The sequence shown here is derived from an EMBL/GenBank/DDBJ whole genome shotgun (WGS) entry which is preliminary data.</text>
</comment>
<gene>
    <name evidence="2" type="ORF">LSAT_V11C500232450</name>
</gene>
<reference evidence="2 3" key="1">
    <citation type="journal article" date="2017" name="Nat. Commun.">
        <title>Genome assembly with in vitro proximity ligation data and whole-genome triplication in lettuce.</title>
        <authorList>
            <person name="Reyes-Chin-Wo S."/>
            <person name="Wang Z."/>
            <person name="Yang X."/>
            <person name="Kozik A."/>
            <person name="Arikit S."/>
            <person name="Song C."/>
            <person name="Xia L."/>
            <person name="Froenicke L."/>
            <person name="Lavelle D.O."/>
            <person name="Truco M.J."/>
            <person name="Xia R."/>
            <person name="Zhu S."/>
            <person name="Xu C."/>
            <person name="Xu H."/>
            <person name="Xu X."/>
            <person name="Cox K."/>
            <person name="Korf I."/>
            <person name="Meyers B.C."/>
            <person name="Michelmore R.W."/>
        </authorList>
    </citation>
    <scope>NUCLEOTIDE SEQUENCE [LARGE SCALE GENOMIC DNA]</scope>
    <source>
        <strain evidence="3">cv. Salinas</strain>
        <tissue evidence="2">Seedlings</tissue>
    </source>
</reference>
<evidence type="ECO:0000256" key="1">
    <source>
        <dbReference type="SAM" id="MobiDB-lite"/>
    </source>
</evidence>
<accession>A0A9R1VK45</accession>
<dbReference type="Proteomes" id="UP000235145">
    <property type="component" value="Unassembled WGS sequence"/>
</dbReference>
<feature type="region of interest" description="Disordered" evidence="1">
    <location>
        <begin position="66"/>
        <end position="109"/>
    </location>
</feature>
<dbReference type="AlphaFoldDB" id="A0A9R1VK45"/>
<evidence type="ECO:0000313" key="3">
    <source>
        <dbReference type="Proteomes" id="UP000235145"/>
    </source>
</evidence>
<sequence length="109" mass="12454">MIPHLLTISDPRSKRKGLFASHEKGSGKEIRGFRPWSGNQKWEARRIMEDLGQKWSTTFTVVKRSMSRPAWPSSASSLAFHGTKHQSHQDYLEKADRARNARLHSAPSK</sequence>
<organism evidence="2 3">
    <name type="scientific">Lactuca sativa</name>
    <name type="common">Garden lettuce</name>
    <dbReference type="NCBI Taxonomy" id="4236"/>
    <lineage>
        <taxon>Eukaryota</taxon>
        <taxon>Viridiplantae</taxon>
        <taxon>Streptophyta</taxon>
        <taxon>Embryophyta</taxon>
        <taxon>Tracheophyta</taxon>
        <taxon>Spermatophyta</taxon>
        <taxon>Magnoliopsida</taxon>
        <taxon>eudicotyledons</taxon>
        <taxon>Gunneridae</taxon>
        <taxon>Pentapetalae</taxon>
        <taxon>asterids</taxon>
        <taxon>campanulids</taxon>
        <taxon>Asterales</taxon>
        <taxon>Asteraceae</taxon>
        <taxon>Cichorioideae</taxon>
        <taxon>Cichorieae</taxon>
        <taxon>Lactucinae</taxon>
        <taxon>Lactuca</taxon>
    </lineage>
</organism>
<feature type="compositionally biased region" description="Basic and acidic residues" evidence="1">
    <location>
        <begin position="87"/>
        <end position="99"/>
    </location>
</feature>